<dbReference type="EMBL" id="CAJNOR010002007">
    <property type="protein sequence ID" value="CAF1233643.1"/>
    <property type="molecule type" value="Genomic_DNA"/>
</dbReference>
<feature type="compositionally biased region" description="Polar residues" evidence="1">
    <location>
        <begin position="252"/>
        <end position="264"/>
    </location>
</feature>
<proteinExistence type="predicted"/>
<feature type="region of interest" description="Disordered" evidence="1">
    <location>
        <begin position="168"/>
        <end position="205"/>
    </location>
</feature>
<feature type="region of interest" description="Disordered" evidence="1">
    <location>
        <begin position="93"/>
        <end position="137"/>
    </location>
</feature>
<keyword evidence="3" id="KW-1185">Reference proteome</keyword>
<feature type="compositionally biased region" description="Low complexity" evidence="1">
    <location>
        <begin position="273"/>
        <end position="286"/>
    </location>
</feature>
<protein>
    <submittedName>
        <fullName evidence="2">Uncharacterized protein</fullName>
    </submittedName>
</protein>
<feature type="compositionally biased region" description="Basic and acidic residues" evidence="1">
    <location>
        <begin position="303"/>
        <end position="312"/>
    </location>
</feature>
<feature type="compositionally biased region" description="Low complexity" evidence="1">
    <location>
        <begin position="324"/>
        <end position="356"/>
    </location>
</feature>
<feature type="compositionally biased region" description="Polar residues" evidence="1">
    <location>
        <begin position="195"/>
        <end position="205"/>
    </location>
</feature>
<name>A0A814YS63_ADIRI</name>
<reference evidence="2" key="1">
    <citation type="submission" date="2021-02" db="EMBL/GenBank/DDBJ databases">
        <authorList>
            <person name="Nowell W R."/>
        </authorList>
    </citation>
    <scope>NUCLEOTIDE SEQUENCE</scope>
</reference>
<feature type="compositionally biased region" description="Polar residues" evidence="1">
    <location>
        <begin position="233"/>
        <end position="242"/>
    </location>
</feature>
<gene>
    <name evidence="2" type="ORF">XAT740_LOCUS25359</name>
</gene>
<accession>A0A814YS63</accession>
<sequence length="412" mass="45333">MAIASPQNHSQERDYARHINGSDPNQDQASDHDSQSFACQYCEKTETSKDALDQHSAACAKKTDECPKCRKFVARGIFVAHYRNNCADLKKTDASTLRPENSLTPQPPPTPRERSSLRRSASSASQRTRPVAHERPSHSSIIRIPCQFCKEAVELPIWSTHIQDCREKENRQETHSAQSSRRNSMSIEAPPRRTTPANNEHPTKSMATFRTENFYKSQLTSLLNSSSQTSSNDSFHQTNSGHHTPAPHTRRSSSLSSNGNTQKIEQSKPRGNSPAPARRSPSLRPPMNNDSKPKATNSSKKTSAHEPKREQTPKPAVTCTQSQTRASRPTSSNRSSASSRTSSASVVRPQSVSSRKGSGRGGLNPDQSNASKPLAETNVCQKPNADQQGHQPIIMNNKQPAADKKKSDGKTL</sequence>
<evidence type="ECO:0000313" key="2">
    <source>
        <dbReference type="EMBL" id="CAF1233643.1"/>
    </source>
</evidence>
<dbReference type="AlphaFoldDB" id="A0A814YS63"/>
<feature type="compositionally biased region" description="Low complexity" evidence="1">
    <location>
        <begin position="118"/>
        <end position="129"/>
    </location>
</feature>
<evidence type="ECO:0000313" key="3">
    <source>
        <dbReference type="Proteomes" id="UP000663828"/>
    </source>
</evidence>
<feature type="compositionally biased region" description="Polar residues" evidence="1">
    <location>
        <begin position="175"/>
        <end position="186"/>
    </location>
</feature>
<feature type="region of interest" description="Disordered" evidence="1">
    <location>
        <begin position="1"/>
        <end position="35"/>
    </location>
</feature>
<feature type="compositionally biased region" description="Polar residues" evidence="1">
    <location>
        <begin position="94"/>
        <end position="104"/>
    </location>
</feature>
<dbReference type="InterPro" id="IPR013083">
    <property type="entry name" value="Znf_RING/FYVE/PHD"/>
</dbReference>
<evidence type="ECO:0000256" key="1">
    <source>
        <dbReference type="SAM" id="MobiDB-lite"/>
    </source>
</evidence>
<dbReference type="Proteomes" id="UP000663828">
    <property type="component" value="Unassembled WGS sequence"/>
</dbReference>
<organism evidence="2 3">
    <name type="scientific">Adineta ricciae</name>
    <name type="common">Rotifer</name>
    <dbReference type="NCBI Taxonomy" id="249248"/>
    <lineage>
        <taxon>Eukaryota</taxon>
        <taxon>Metazoa</taxon>
        <taxon>Spiralia</taxon>
        <taxon>Gnathifera</taxon>
        <taxon>Rotifera</taxon>
        <taxon>Eurotatoria</taxon>
        <taxon>Bdelloidea</taxon>
        <taxon>Adinetida</taxon>
        <taxon>Adinetidae</taxon>
        <taxon>Adineta</taxon>
    </lineage>
</organism>
<dbReference type="Gene3D" id="3.30.40.10">
    <property type="entry name" value="Zinc/RING finger domain, C3HC4 (zinc finger)"/>
    <property type="match status" value="1"/>
</dbReference>
<feature type="compositionally biased region" description="Low complexity" evidence="1">
    <location>
        <begin position="221"/>
        <end position="232"/>
    </location>
</feature>
<comment type="caution">
    <text evidence="2">The sequence shown here is derived from an EMBL/GenBank/DDBJ whole genome shotgun (WGS) entry which is preliminary data.</text>
</comment>
<feature type="compositionally biased region" description="Basic and acidic residues" evidence="1">
    <location>
        <begin position="401"/>
        <end position="412"/>
    </location>
</feature>
<feature type="region of interest" description="Disordered" evidence="1">
    <location>
        <begin position="221"/>
        <end position="412"/>
    </location>
</feature>
<feature type="compositionally biased region" description="Polar residues" evidence="1">
    <location>
        <begin position="288"/>
        <end position="301"/>
    </location>
</feature>
<feature type="compositionally biased region" description="Polar residues" evidence="1">
    <location>
        <begin position="378"/>
        <end position="399"/>
    </location>
</feature>